<reference evidence="1" key="1">
    <citation type="submission" date="2023-03" db="EMBL/GenBank/DDBJ databases">
        <authorList>
            <person name="Steffen K."/>
            <person name="Cardenas P."/>
        </authorList>
    </citation>
    <scope>NUCLEOTIDE SEQUENCE</scope>
</reference>
<organism evidence="1 2">
    <name type="scientific">Geodia barretti</name>
    <name type="common">Barrett's horny sponge</name>
    <dbReference type="NCBI Taxonomy" id="519541"/>
    <lineage>
        <taxon>Eukaryota</taxon>
        <taxon>Metazoa</taxon>
        <taxon>Porifera</taxon>
        <taxon>Demospongiae</taxon>
        <taxon>Heteroscleromorpha</taxon>
        <taxon>Tetractinellida</taxon>
        <taxon>Astrophorina</taxon>
        <taxon>Geodiidae</taxon>
        <taxon>Geodia</taxon>
    </lineage>
</organism>
<comment type="caution">
    <text evidence="1">The sequence shown here is derived from an EMBL/GenBank/DDBJ whole genome shotgun (WGS) entry which is preliminary data.</text>
</comment>
<dbReference type="AlphaFoldDB" id="A0AA35R4D4"/>
<keyword evidence="2" id="KW-1185">Reference proteome</keyword>
<name>A0AA35R4D4_GEOBA</name>
<dbReference type="EMBL" id="CASHTH010000498">
    <property type="protein sequence ID" value="CAI8002869.1"/>
    <property type="molecule type" value="Genomic_DNA"/>
</dbReference>
<sequence length="67" mass="7826">MNKNSCFHMYGRYSELQRFASEFAASRRTTPHQPPDIEEALKKKLKTYSTLHNLIFLSRVFFQAEGG</sequence>
<gene>
    <name evidence="1" type="ORF">GBAR_LOCUS3500</name>
</gene>
<protein>
    <submittedName>
        <fullName evidence="1">Uncharacterized protein</fullName>
    </submittedName>
</protein>
<evidence type="ECO:0000313" key="1">
    <source>
        <dbReference type="EMBL" id="CAI8002869.1"/>
    </source>
</evidence>
<proteinExistence type="predicted"/>
<feature type="non-terminal residue" evidence="1">
    <location>
        <position position="67"/>
    </location>
</feature>
<accession>A0AA35R4D4</accession>
<dbReference type="Proteomes" id="UP001174909">
    <property type="component" value="Unassembled WGS sequence"/>
</dbReference>
<evidence type="ECO:0000313" key="2">
    <source>
        <dbReference type="Proteomes" id="UP001174909"/>
    </source>
</evidence>